<accession>A0A6A6UNY0</accession>
<dbReference type="Proteomes" id="UP000799302">
    <property type="component" value="Unassembled WGS sequence"/>
</dbReference>
<name>A0A6A6UNY0_9PEZI</name>
<dbReference type="EMBL" id="MU004231">
    <property type="protein sequence ID" value="KAF2672604.1"/>
    <property type="molecule type" value="Genomic_DNA"/>
</dbReference>
<keyword evidence="3" id="KW-1185">Reference proteome</keyword>
<sequence length="416" mass="45288">MLCKGNYIEKKGFIKGARGMLAHANKSHKVDTYGGRKLDSQNILEFCTHRDLNDGDVEAILSGQEPLDIIPVRDAQAVDQQFTASTPKVTKVAAAGITNGHEPTDSDLPYDWLLKYPTVVLRKDGTWVELRCDICGGNSLANSDRRFAQGVIGFVRHLSRGHGIKPERASAGSSSGRLEWAIARCTYREVPAEEVAAITENADGAPSPPPKIPFKQTAEIPSRLSNVSNGDVVPTKRPRAVKRTSEAIDYGDEVEEDEEEEDSEVELDMGADSDFDPSGEKRARLSISNASPKATLRKKQRLNIVQSQPPPQPQSVPASPIDAAPGASSAGPLDKFCSCSINGHECTVDDCVKLQVCRKNIHDETCRKSGVSHETKPSCVNSLLGVDCPDGDQCNLGHDFVDERRTLYQTHSCMTH</sequence>
<gene>
    <name evidence="2" type="ORF">BT63DRAFT_131833</name>
</gene>
<dbReference type="AlphaFoldDB" id="A0A6A6UNY0"/>
<evidence type="ECO:0000313" key="3">
    <source>
        <dbReference type="Proteomes" id="UP000799302"/>
    </source>
</evidence>
<reference evidence="2" key="1">
    <citation type="journal article" date="2020" name="Stud. Mycol.">
        <title>101 Dothideomycetes genomes: a test case for predicting lifestyles and emergence of pathogens.</title>
        <authorList>
            <person name="Haridas S."/>
            <person name="Albert R."/>
            <person name="Binder M."/>
            <person name="Bloem J."/>
            <person name="Labutti K."/>
            <person name="Salamov A."/>
            <person name="Andreopoulos B."/>
            <person name="Baker S."/>
            <person name="Barry K."/>
            <person name="Bills G."/>
            <person name="Bluhm B."/>
            <person name="Cannon C."/>
            <person name="Castanera R."/>
            <person name="Culley D."/>
            <person name="Daum C."/>
            <person name="Ezra D."/>
            <person name="Gonzalez J."/>
            <person name="Henrissat B."/>
            <person name="Kuo A."/>
            <person name="Liang C."/>
            <person name="Lipzen A."/>
            <person name="Lutzoni F."/>
            <person name="Magnuson J."/>
            <person name="Mondo S."/>
            <person name="Nolan M."/>
            <person name="Ohm R."/>
            <person name="Pangilinan J."/>
            <person name="Park H.-J."/>
            <person name="Ramirez L."/>
            <person name="Alfaro M."/>
            <person name="Sun H."/>
            <person name="Tritt A."/>
            <person name="Yoshinaga Y."/>
            <person name="Zwiers L.-H."/>
            <person name="Turgeon B."/>
            <person name="Goodwin S."/>
            <person name="Spatafora J."/>
            <person name="Crous P."/>
            <person name="Grigoriev I."/>
        </authorList>
    </citation>
    <scope>NUCLEOTIDE SEQUENCE</scope>
    <source>
        <strain evidence="2">CBS 115976</strain>
    </source>
</reference>
<organism evidence="2 3">
    <name type="scientific">Microthyrium microscopicum</name>
    <dbReference type="NCBI Taxonomy" id="703497"/>
    <lineage>
        <taxon>Eukaryota</taxon>
        <taxon>Fungi</taxon>
        <taxon>Dikarya</taxon>
        <taxon>Ascomycota</taxon>
        <taxon>Pezizomycotina</taxon>
        <taxon>Dothideomycetes</taxon>
        <taxon>Dothideomycetes incertae sedis</taxon>
        <taxon>Microthyriales</taxon>
        <taxon>Microthyriaceae</taxon>
        <taxon>Microthyrium</taxon>
    </lineage>
</organism>
<protein>
    <submittedName>
        <fullName evidence="2">Uncharacterized protein</fullName>
    </submittedName>
</protein>
<feature type="region of interest" description="Disordered" evidence="1">
    <location>
        <begin position="222"/>
        <end position="327"/>
    </location>
</feature>
<feature type="compositionally biased region" description="Acidic residues" evidence="1">
    <location>
        <begin position="249"/>
        <end position="277"/>
    </location>
</feature>
<proteinExistence type="predicted"/>
<dbReference type="OrthoDB" id="3864188at2759"/>
<evidence type="ECO:0000313" key="2">
    <source>
        <dbReference type="EMBL" id="KAF2672604.1"/>
    </source>
</evidence>
<evidence type="ECO:0000256" key="1">
    <source>
        <dbReference type="SAM" id="MobiDB-lite"/>
    </source>
</evidence>